<dbReference type="PANTHER" id="PTHR33146">
    <property type="entry name" value="ENDONUCLEASE 4"/>
    <property type="match status" value="1"/>
</dbReference>
<gene>
    <name evidence="7" type="ORF">SAMN05661044_04270</name>
</gene>
<keyword evidence="4" id="KW-0378">Hydrolase</keyword>
<keyword evidence="6" id="KW-0325">Glycoprotein</keyword>
<dbReference type="InterPro" id="IPR003154">
    <property type="entry name" value="S1/P1nuclease"/>
</dbReference>
<keyword evidence="3" id="KW-0255">Endonuclease</keyword>
<dbReference type="CDD" id="cd11010">
    <property type="entry name" value="S1-P1_nuclease"/>
    <property type="match status" value="1"/>
</dbReference>
<evidence type="ECO:0000313" key="8">
    <source>
        <dbReference type="Proteomes" id="UP000199421"/>
    </source>
</evidence>
<organism evidence="7 8">
    <name type="scientific">Olivibacter domesticus</name>
    <name type="common">Pseudosphingobacterium domesticum</name>
    <dbReference type="NCBI Taxonomy" id="407022"/>
    <lineage>
        <taxon>Bacteria</taxon>
        <taxon>Pseudomonadati</taxon>
        <taxon>Bacteroidota</taxon>
        <taxon>Sphingobacteriia</taxon>
        <taxon>Sphingobacteriales</taxon>
        <taxon>Sphingobacteriaceae</taxon>
        <taxon>Olivibacter</taxon>
    </lineage>
</organism>
<accession>A0A1H7VND6</accession>
<name>A0A1H7VND6_OLID1</name>
<dbReference type="GO" id="GO:0006308">
    <property type="term" value="P:DNA catabolic process"/>
    <property type="evidence" value="ECO:0007669"/>
    <property type="project" value="InterPro"/>
</dbReference>
<dbReference type="STRING" id="407022.SAMN05661044_04270"/>
<evidence type="ECO:0000256" key="3">
    <source>
        <dbReference type="ARBA" id="ARBA00022759"/>
    </source>
</evidence>
<keyword evidence="5" id="KW-1015">Disulfide bond</keyword>
<keyword evidence="8" id="KW-1185">Reference proteome</keyword>
<keyword evidence="1" id="KW-0540">Nuclease</keyword>
<reference evidence="8" key="1">
    <citation type="submission" date="2016-10" db="EMBL/GenBank/DDBJ databases">
        <authorList>
            <person name="Varghese N."/>
            <person name="Submissions S."/>
        </authorList>
    </citation>
    <scope>NUCLEOTIDE SEQUENCE [LARGE SCALE GENOMIC DNA]</scope>
    <source>
        <strain evidence="8">DSM 18733</strain>
    </source>
</reference>
<dbReference type="InterPro" id="IPR008947">
    <property type="entry name" value="PLipase_C/P1_nuclease_dom_sf"/>
</dbReference>
<dbReference type="GO" id="GO:0004519">
    <property type="term" value="F:endonuclease activity"/>
    <property type="evidence" value="ECO:0007669"/>
    <property type="project" value="UniProtKB-KW"/>
</dbReference>
<dbReference type="AlphaFoldDB" id="A0A1H7VND6"/>
<dbReference type="SUPFAM" id="SSF48537">
    <property type="entry name" value="Phospholipase C/P1 nuclease"/>
    <property type="match status" value="1"/>
</dbReference>
<sequence>MGKKVSFVILYIIVCSFSYSHSYAWGLTGHRVVAEIADSYLTKKARKNLKKILGNESLAMSANWPDFIKSDPNFRYLNSWHYINFKGGQKIDVLKQQLTTDTTANAYNKLLMLINELKHNPSIDKGTALMYVRLLVHIVGDLHQPMHTGRLEDLGGNKINLYWFGTPTNLHRVWDEQLIDYQQLSYTEYAKAINFVDKQQRQFWTSNPIEQWLFESYALTESLYAKVKEGDKLSYRYNFDNVEILNNQLLKGGVRLAGLLNDIFG</sequence>
<evidence type="ECO:0000256" key="1">
    <source>
        <dbReference type="ARBA" id="ARBA00022722"/>
    </source>
</evidence>
<dbReference type="GO" id="GO:0016788">
    <property type="term" value="F:hydrolase activity, acting on ester bonds"/>
    <property type="evidence" value="ECO:0007669"/>
    <property type="project" value="InterPro"/>
</dbReference>
<evidence type="ECO:0000256" key="4">
    <source>
        <dbReference type="ARBA" id="ARBA00022801"/>
    </source>
</evidence>
<dbReference type="Pfam" id="PF02265">
    <property type="entry name" value="S1-P1_nuclease"/>
    <property type="match status" value="1"/>
</dbReference>
<dbReference type="PANTHER" id="PTHR33146:SF26">
    <property type="entry name" value="ENDONUCLEASE 4"/>
    <property type="match status" value="1"/>
</dbReference>
<evidence type="ECO:0000256" key="5">
    <source>
        <dbReference type="ARBA" id="ARBA00023157"/>
    </source>
</evidence>
<dbReference type="GO" id="GO:0003676">
    <property type="term" value="F:nucleic acid binding"/>
    <property type="evidence" value="ECO:0007669"/>
    <property type="project" value="InterPro"/>
</dbReference>
<evidence type="ECO:0000256" key="2">
    <source>
        <dbReference type="ARBA" id="ARBA00022723"/>
    </source>
</evidence>
<dbReference type="EMBL" id="FOAF01000007">
    <property type="protein sequence ID" value="SEM10802.1"/>
    <property type="molecule type" value="Genomic_DNA"/>
</dbReference>
<dbReference type="OrthoDB" id="267579at2"/>
<protein>
    <submittedName>
        <fullName evidence="7">S1/P1 Nuclease</fullName>
    </submittedName>
</protein>
<dbReference type="GO" id="GO:0046872">
    <property type="term" value="F:metal ion binding"/>
    <property type="evidence" value="ECO:0007669"/>
    <property type="project" value="UniProtKB-KW"/>
</dbReference>
<evidence type="ECO:0000256" key="6">
    <source>
        <dbReference type="ARBA" id="ARBA00023180"/>
    </source>
</evidence>
<dbReference type="Gene3D" id="1.10.575.10">
    <property type="entry name" value="P1 Nuclease"/>
    <property type="match status" value="1"/>
</dbReference>
<dbReference type="RefSeq" id="WP_093328653.1">
    <property type="nucleotide sequence ID" value="NZ_FOAF01000007.1"/>
</dbReference>
<proteinExistence type="predicted"/>
<dbReference type="Proteomes" id="UP000199421">
    <property type="component" value="Unassembled WGS sequence"/>
</dbReference>
<evidence type="ECO:0000313" key="7">
    <source>
        <dbReference type="EMBL" id="SEM10802.1"/>
    </source>
</evidence>
<keyword evidence="2" id="KW-0479">Metal-binding</keyword>